<evidence type="ECO:0000313" key="2">
    <source>
        <dbReference type="Proteomes" id="UP000266861"/>
    </source>
</evidence>
<protein>
    <submittedName>
        <fullName evidence="1">Uncharacterized protein</fullName>
    </submittedName>
</protein>
<keyword evidence="2" id="KW-1185">Reference proteome</keyword>
<dbReference type="EMBL" id="PQFF01000158">
    <property type="protein sequence ID" value="RHZ78048.1"/>
    <property type="molecule type" value="Genomic_DNA"/>
</dbReference>
<dbReference type="OrthoDB" id="2361517at2759"/>
<evidence type="ECO:0000313" key="1">
    <source>
        <dbReference type="EMBL" id="RHZ78048.1"/>
    </source>
</evidence>
<gene>
    <name evidence="1" type="ORF">Glove_168g82</name>
</gene>
<comment type="caution">
    <text evidence="1">The sequence shown here is derived from an EMBL/GenBank/DDBJ whole genome shotgun (WGS) entry which is preliminary data.</text>
</comment>
<name>A0A397IUM1_9GLOM</name>
<sequence length="130" mass="15048">MQEDHWITQSELKSIMERAVDSASNVFMNGSERQLRIFRILPQFNNAFEGNRFCINLKKSKYLKNLKSILGTCIIKTDKEAPLSSDQIENNTNKLKNKLKKESTPLYQHLYSGVNEISVQELTWKDPLAN</sequence>
<organism evidence="1 2">
    <name type="scientific">Diversispora epigaea</name>
    <dbReference type="NCBI Taxonomy" id="1348612"/>
    <lineage>
        <taxon>Eukaryota</taxon>
        <taxon>Fungi</taxon>
        <taxon>Fungi incertae sedis</taxon>
        <taxon>Mucoromycota</taxon>
        <taxon>Glomeromycotina</taxon>
        <taxon>Glomeromycetes</taxon>
        <taxon>Diversisporales</taxon>
        <taxon>Diversisporaceae</taxon>
        <taxon>Diversispora</taxon>
    </lineage>
</organism>
<accession>A0A397IUM1</accession>
<dbReference type="AlphaFoldDB" id="A0A397IUM1"/>
<reference evidence="1 2" key="1">
    <citation type="submission" date="2018-08" db="EMBL/GenBank/DDBJ databases">
        <title>Genome and evolution of the arbuscular mycorrhizal fungus Diversispora epigaea (formerly Glomus versiforme) and its bacterial endosymbionts.</title>
        <authorList>
            <person name="Sun X."/>
            <person name="Fei Z."/>
            <person name="Harrison M."/>
        </authorList>
    </citation>
    <scope>NUCLEOTIDE SEQUENCE [LARGE SCALE GENOMIC DNA]</scope>
    <source>
        <strain evidence="1 2">IT104</strain>
    </source>
</reference>
<dbReference type="Proteomes" id="UP000266861">
    <property type="component" value="Unassembled WGS sequence"/>
</dbReference>
<proteinExistence type="predicted"/>